<evidence type="ECO:0000256" key="5">
    <source>
        <dbReference type="ARBA" id="ARBA00023136"/>
    </source>
</evidence>
<dbReference type="InterPro" id="IPR010432">
    <property type="entry name" value="RDD"/>
</dbReference>
<keyword evidence="2" id="KW-1003">Cell membrane</keyword>
<sequence>MTSTDNAYPGERLGLPATGSGSVARFGRRAGGLIVDYIAASLIATAFLGYDQFALPSEAGLTLFSPLLVFAILHLVFIPTIGGSPGHRIFGLRLQLVSGGWVGLMRPIIRTLLLLIVIPAVIWDADQRGLHDKLAGTVLVRA</sequence>
<protein>
    <submittedName>
        <fullName evidence="8">RDD family protein</fullName>
    </submittedName>
</protein>
<comment type="subcellular location">
    <subcellularLocation>
        <location evidence="1">Cell membrane</location>
        <topology evidence="1">Multi-pass membrane protein</topology>
    </subcellularLocation>
</comment>
<proteinExistence type="predicted"/>
<dbReference type="EMBL" id="AP027141">
    <property type="protein sequence ID" value="BDV30667.1"/>
    <property type="molecule type" value="Genomic_DNA"/>
</dbReference>
<accession>A0ABM8DYD9</accession>
<keyword evidence="4 6" id="KW-1133">Transmembrane helix</keyword>
<keyword evidence="3 6" id="KW-0812">Transmembrane</keyword>
<dbReference type="Pfam" id="PF06271">
    <property type="entry name" value="RDD"/>
    <property type="match status" value="1"/>
</dbReference>
<gene>
    <name evidence="8" type="ORF">Microterr_13270</name>
</gene>
<dbReference type="PANTHER" id="PTHR36115:SF6">
    <property type="entry name" value="PROLINE-RICH ANTIGEN HOMOLOG"/>
    <property type="match status" value="1"/>
</dbReference>
<feature type="domain" description="RDD" evidence="7">
    <location>
        <begin position="23"/>
        <end position="136"/>
    </location>
</feature>
<evidence type="ECO:0000313" key="9">
    <source>
        <dbReference type="Proteomes" id="UP001317779"/>
    </source>
</evidence>
<evidence type="ECO:0000256" key="4">
    <source>
        <dbReference type="ARBA" id="ARBA00022989"/>
    </source>
</evidence>
<evidence type="ECO:0000256" key="6">
    <source>
        <dbReference type="SAM" id="Phobius"/>
    </source>
</evidence>
<dbReference type="InterPro" id="IPR016795">
    <property type="entry name" value="UCP021697"/>
</dbReference>
<evidence type="ECO:0000256" key="3">
    <source>
        <dbReference type="ARBA" id="ARBA00022692"/>
    </source>
</evidence>
<evidence type="ECO:0000313" key="8">
    <source>
        <dbReference type="EMBL" id="BDV30667.1"/>
    </source>
</evidence>
<evidence type="ECO:0000259" key="7">
    <source>
        <dbReference type="Pfam" id="PF06271"/>
    </source>
</evidence>
<dbReference type="PANTHER" id="PTHR36115">
    <property type="entry name" value="PROLINE-RICH ANTIGEN HOMOLOG-RELATED"/>
    <property type="match status" value="1"/>
</dbReference>
<dbReference type="RefSeq" id="WP_263795450.1">
    <property type="nucleotide sequence ID" value="NZ_AP027141.1"/>
</dbReference>
<dbReference type="Proteomes" id="UP001317779">
    <property type="component" value="Chromosome"/>
</dbReference>
<organism evidence="8 9">
    <name type="scientific">Microbacterium terricola</name>
    <dbReference type="NCBI Taxonomy" id="344163"/>
    <lineage>
        <taxon>Bacteria</taxon>
        <taxon>Bacillati</taxon>
        <taxon>Actinomycetota</taxon>
        <taxon>Actinomycetes</taxon>
        <taxon>Micrococcales</taxon>
        <taxon>Microbacteriaceae</taxon>
        <taxon>Microbacterium</taxon>
    </lineage>
</organism>
<name>A0ABM8DYD9_9MICO</name>
<feature type="transmembrane region" description="Helical" evidence="6">
    <location>
        <begin position="30"/>
        <end position="49"/>
    </location>
</feature>
<evidence type="ECO:0000256" key="2">
    <source>
        <dbReference type="ARBA" id="ARBA00022475"/>
    </source>
</evidence>
<dbReference type="PIRSF" id="PIRSF021697">
    <property type="entry name" value="UCP021697"/>
    <property type="match status" value="1"/>
</dbReference>
<keyword evidence="5 6" id="KW-0472">Membrane</keyword>
<keyword evidence="9" id="KW-1185">Reference proteome</keyword>
<dbReference type="InterPro" id="IPR051791">
    <property type="entry name" value="Pra-immunoreactive"/>
</dbReference>
<evidence type="ECO:0000256" key="1">
    <source>
        <dbReference type="ARBA" id="ARBA00004651"/>
    </source>
</evidence>
<feature type="transmembrane region" description="Helical" evidence="6">
    <location>
        <begin position="101"/>
        <end position="123"/>
    </location>
</feature>
<feature type="transmembrane region" description="Helical" evidence="6">
    <location>
        <begin position="61"/>
        <end position="81"/>
    </location>
</feature>
<reference evidence="8 9" key="1">
    <citation type="submission" date="2022-12" db="EMBL/GenBank/DDBJ databases">
        <title>Microbacterium terricola strain KV-448 chromosome, complete genome.</title>
        <authorList>
            <person name="Oshima T."/>
            <person name="Moriya T."/>
            <person name="Bessho Y."/>
        </authorList>
    </citation>
    <scope>NUCLEOTIDE SEQUENCE [LARGE SCALE GENOMIC DNA]</scope>
    <source>
        <strain evidence="8 9">KV-448</strain>
    </source>
</reference>